<keyword evidence="3" id="KW-1185">Reference proteome</keyword>
<comment type="caution">
    <text evidence="2">The sequence shown here is derived from an EMBL/GenBank/DDBJ whole genome shotgun (WGS) entry which is preliminary data.</text>
</comment>
<gene>
    <name evidence="2" type="ORF">ACFFH7_12165</name>
</gene>
<reference evidence="2 3" key="1">
    <citation type="submission" date="2024-09" db="EMBL/GenBank/DDBJ databases">
        <authorList>
            <person name="Sun Q."/>
            <person name="Mori K."/>
        </authorList>
    </citation>
    <scope>NUCLEOTIDE SEQUENCE [LARGE SCALE GENOMIC DNA]</scope>
    <source>
        <strain evidence="2 3">TBRC 1432</strain>
    </source>
</reference>
<proteinExistence type="predicted"/>
<evidence type="ECO:0000256" key="1">
    <source>
        <dbReference type="SAM" id="MobiDB-lite"/>
    </source>
</evidence>
<name>A0ABV6MPU4_9PSEU</name>
<feature type="region of interest" description="Disordered" evidence="1">
    <location>
        <begin position="105"/>
        <end position="130"/>
    </location>
</feature>
<protein>
    <submittedName>
        <fullName evidence="2">Uncharacterized protein</fullName>
    </submittedName>
</protein>
<accession>A0ABV6MPU4</accession>
<evidence type="ECO:0000313" key="2">
    <source>
        <dbReference type="EMBL" id="MFC0542242.1"/>
    </source>
</evidence>
<organism evidence="2 3">
    <name type="scientific">Kutzneria chonburiensis</name>
    <dbReference type="NCBI Taxonomy" id="1483604"/>
    <lineage>
        <taxon>Bacteria</taxon>
        <taxon>Bacillati</taxon>
        <taxon>Actinomycetota</taxon>
        <taxon>Actinomycetes</taxon>
        <taxon>Pseudonocardiales</taxon>
        <taxon>Pseudonocardiaceae</taxon>
        <taxon>Kutzneria</taxon>
    </lineage>
</organism>
<dbReference type="Proteomes" id="UP001589810">
    <property type="component" value="Unassembled WGS sequence"/>
</dbReference>
<dbReference type="EMBL" id="JBHLUD010000003">
    <property type="protein sequence ID" value="MFC0542242.1"/>
    <property type="molecule type" value="Genomic_DNA"/>
</dbReference>
<sequence length="372" mass="39674">MGWAGYRFFVLPGKESARTFARELSEYGFPSVGVNPRQGGGWVVTALDEGPYDNTTTGQRTMDAVARAAGRMARAYGGYADGGAQFDVTMLPQFRQEQDGQEIVHRNPGARPPRPTIVLKPTPPPANLPLRPDTVIGGRLTTADIDAVDWSSLRHAHGAADDVPGLMHALVRNGDDWSDVLGELVGDDVLHQGTCYSATAPAVALLAQLPALSVSQRIELYRTLLWATDRWADSLIGRADRAAVAGRLPQPAAWTAEVHVAVGRQLPALLDRWTAEPAAARYWLACLAGQYPHHGSAILPQIELMAAECAGTQAGAYLDLAVALLRADDGRALAVAEDITTWDEASDPGWLDAPGITPSLRCAHVLAEGSPG</sequence>
<dbReference type="RefSeq" id="WP_273942950.1">
    <property type="nucleotide sequence ID" value="NZ_CP097263.1"/>
</dbReference>
<feature type="compositionally biased region" description="Pro residues" evidence="1">
    <location>
        <begin position="110"/>
        <end position="127"/>
    </location>
</feature>
<evidence type="ECO:0000313" key="3">
    <source>
        <dbReference type="Proteomes" id="UP001589810"/>
    </source>
</evidence>